<evidence type="ECO:0000313" key="1">
    <source>
        <dbReference type="EMBL" id="AGS81965.1"/>
    </source>
</evidence>
<gene>
    <name evidence="1" type="ORF">PaBG_00081</name>
</gene>
<dbReference type="GeneID" id="16574767"/>
<dbReference type="RefSeq" id="YP_008433412.1">
    <property type="nucleotide sequence ID" value="NC_022096.1"/>
</dbReference>
<keyword evidence="2" id="KW-1185">Reference proteome</keyword>
<sequence length="228" mass="23478">MLVQKYTRLFLTEHRKVETGSIIREEGVALVNVVEGNETVVKPSTGASGEVFAGIAMTRNSPPEILPWVGEGVVPASGAIELPRLPLAGQVLVKVEGTKVTVGAGAPADATAVQLAGQVVTFHGDHVGASYSIQMAYEPTLSEARQILGDAPIGGISASYQGVTGVITRGEVATTFFDASADFAGQITPRLGPDGRFTVGGSGTLLTNVQIISAPSAENAALVLRVNV</sequence>
<dbReference type="KEGG" id="vg:16574767"/>
<dbReference type="OrthoDB" id="33749at10239"/>
<evidence type="ECO:0000313" key="2">
    <source>
        <dbReference type="Proteomes" id="UP000015545"/>
    </source>
</evidence>
<dbReference type="Proteomes" id="UP000015545">
    <property type="component" value="Segment"/>
</dbReference>
<organism evidence="1 2">
    <name type="scientific">Pseudomonas phage PaBG</name>
    <dbReference type="NCBI Taxonomy" id="1335230"/>
    <lineage>
        <taxon>Viruses</taxon>
        <taxon>Duplodnaviria</taxon>
        <taxon>Heunggongvirae</taxon>
        <taxon>Uroviricota</taxon>
        <taxon>Caudoviricetes</taxon>
        <taxon>Baikalvirus</taxon>
        <taxon>Baikalvirus PaBG</taxon>
    </lineage>
</organism>
<proteinExistence type="predicted"/>
<dbReference type="EMBL" id="KF147891">
    <property type="protein sequence ID" value="AGS81965.1"/>
    <property type="molecule type" value="Genomic_DNA"/>
</dbReference>
<protein>
    <submittedName>
        <fullName evidence="1">Uncharacterized protein</fullName>
    </submittedName>
</protein>
<accession>S5VZI2</accession>
<name>S5VZI2_9CAUD</name>
<reference evidence="1 2" key="1">
    <citation type="journal article" date="2014" name="Genome Announc.">
        <title>Complete Genome Sequence of the Novel Giant Pseudomonas Phage PaBG.</title>
        <authorList>
            <person name="Sykilinda N.N."/>
            <person name="Bondar A.A."/>
            <person name="Gorshkova A.S."/>
            <person name="Kurochkina L.P."/>
            <person name="Kulikov E.E."/>
            <person name="Shneider M.M."/>
            <person name="Kadykov V.A."/>
            <person name="Solovjeva N.V."/>
            <person name="Kabilov M.R."/>
            <person name="Mesyanzhinov V.V."/>
            <person name="Vlassov V.V."/>
            <person name="Drukker V.V."/>
            <person name="Miroshnikov K.A."/>
        </authorList>
    </citation>
    <scope>NUCLEOTIDE SEQUENCE [LARGE SCALE GENOMIC DNA]</scope>
</reference>